<comment type="caution">
    <text evidence="3">The sequence shown here is derived from an EMBL/GenBank/DDBJ whole genome shotgun (WGS) entry which is preliminary data.</text>
</comment>
<sequence>MTNRPRRSRPNRSRNKATDDQSKAIDTPNQSTTEDQDMSGSTDRPKATGDRTPDAAETFAKSEGMAGSLATGGDATGSEPAVAGTTASETAKPKDAPEPGGEPLTPPAEQPASGAPKSLDDAGKDSAGAGSGPSAPLPGNPGGTTGVTPSSAVIAASAADKPGQKTVSSQTPSANASSVGAKDDGQKRPVATGGASASEKSGPSRASSAIASGSAASAGAAASGSRSTGTVGSGSSGGGGSVPPSREAHGGSGSGSPFLAGLVGAALALVATVFLYSYGYLDRIRDSLSGPSAGVQDVQRLSEEVASLRSQVDESGQAASPVDNLSREELEQLATRISALETANSDAASSDQSGGFDQRFSELQASVTSADEAARQAAQSSETGRQELQSKLDEAIGSINQRLDTVEASEAASRRALSAAGLKSAIDSGSSFEGELQTFANAGGSQETVNALQPYAQTGIPTVAQLSDRWPEVEGRVSAALTGPGQDAPVSDQILAGFRSLVETRSTGEVPENPTEPDDVLAKLDNAIQSGDLQDFAQTWQSMPQDAQEAGSDYFADVQARLQAQSVLSDAISSTLSGNGGSSDGNQQTNQG</sequence>
<feature type="compositionally biased region" description="Basic and acidic residues" evidence="1">
    <location>
        <begin position="43"/>
        <end position="54"/>
    </location>
</feature>
<feature type="region of interest" description="Disordered" evidence="1">
    <location>
        <begin position="573"/>
        <end position="592"/>
    </location>
</feature>
<evidence type="ECO:0008006" key="5">
    <source>
        <dbReference type="Google" id="ProtNLM"/>
    </source>
</evidence>
<feature type="compositionally biased region" description="Low complexity" evidence="1">
    <location>
        <begin position="125"/>
        <end position="134"/>
    </location>
</feature>
<keyword evidence="2" id="KW-0472">Membrane</keyword>
<feature type="region of interest" description="Disordered" evidence="1">
    <location>
        <begin position="1"/>
        <end position="255"/>
    </location>
</feature>
<protein>
    <recommendedName>
        <fullName evidence="5">Phage tail protein</fullName>
    </recommendedName>
</protein>
<evidence type="ECO:0000313" key="3">
    <source>
        <dbReference type="EMBL" id="RFC63122.1"/>
    </source>
</evidence>
<reference evidence="3 4" key="1">
    <citation type="submission" date="2018-08" db="EMBL/GenBank/DDBJ databases">
        <title>Fulvimarina sp. 85, whole genome shotgun sequence.</title>
        <authorList>
            <person name="Tuo L."/>
        </authorList>
    </citation>
    <scope>NUCLEOTIDE SEQUENCE [LARGE SCALE GENOMIC DNA]</scope>
    <source>
        <strain evidence="3 4">85</strain>
    </source>
</reference>
<evidence type="ECO:0000256" key="1">
    <source>
        <dbReference type="SAM" id="MobiDB-lite"/>
    </source>
</evidence>
<keyword evidence="4" id="KW-1185">Reference proteome</keyword>
<feature type="compositionally biased region" description="Low complexity" evidence="1">
    <location>
        <begin position="201"/>
        <end position="230"/>
    </location>
</feature>
<feature type="region of interest" description="Disordered" evidence="1">
    <location>
        <begin position="367"/>
        <end position="388"/>
    </location>
</feature>
<evidence type="ECO:0000256" key="2">
    <source>
        <dbReference type="SAM" id="Phobius"/>
    </source>
</evidence>
<accession>A0A371X1K9</accession>
<evidence type="ECO:0000313" key="4">
    <source>
        <dbReference type="Proteomes" id="UP000264310"/>
    </source>
</evidence>
<keyword evidence="2" id="KW-1133">Transmembrane helix</keyword>
<feature type="compositionally biased region" description="Polar residues" evidence="1">
    <location>
        <begin position="27"/>
        <end position="42"/>
    </location>
</feature>
<dbReference type="OrthoDB" id="8480612at2"/>
<gene>
    <name evidence="3" type="ORF">DYI37_14440</name>
</gene>
<dbReference type="EMBL" id="QURL01000005">
    <property type="protein sequence ID" value="RFC63122.1"/>
    <property type="molecule type" value="Genomic_DNA"/>
</dbReference>
<name>A0A371X1K9_9HYPH</name>
<dbReference type="Proteomes" id="UP000264310">
    <property type="component" value="Unassembled WGS sequence"/>
</dbReference>
<dbReference type="AlphaFoldDB" id="A0A371X1K9"/>
<feature type="compositionally biased region" description="Basic residues" evidence="1">
    <location>
        <begin position="1"/>
        <end position="15"/>
    </location>
</feature>
<feature type="compositionally biased region" description="Polar residues" evidence="1">
    <location>
        <begin position="165"/>
        <end position="178"/>
    </location>
</feature>
<feature type="transmembrane region" description="Helical" evidence="2">
    <location>
        <begin position="258"/>
        <end position="281"/>
    </location>
</feature>
<feature type="compositionally biased region" description="Gly residues" evidence="1">
    <location>
        <begin position="231"/>
        <end position="241"/>
    </location>
</feature>
<keyword evidence="2" id="KW-0812">Transmembrane</keyword>
<organism evidence="3 4">
    <name type="scientific">Fulvimarina endophytica</name>
    <dbReference type="NCBI Taxonomy" id="2293836"/>
    <lineage>
        <taxon>Bacteria</taxon>
        <taxon>Pseudomonadati</taxon>
        <taxon>Pseudomonadota</taxon>
        <taxon>Alphaproteobacteria</taxon>
        <taxon>Hyphomicrobiales</taxon>
        <taxon>Aurantimonadaceae</taxon>
        <taxon>Fulvimarina</taxon>
    </lineage>
</organism>
<proteinExistence type="predicted"/>